<evidence type="ECO:0000313" key="2">
    <source>
        <dbReference type="Proteomes" id="UP000298111"/>
    </source>
</evidence>
<dbReference type="Pfam" id="PF06500">
    <property type="entry name" value="FrsA-like"/>
    <property type="match status" value="1"/>
</dbReference>
<dbReference type="EMBL" id="RCIY01000002">
    <property type="protein sequence ID" value="TGG89658.1"/>
    <property type="molecule type" value="Genomic_DNA"/>
</dbReference>
<dbReference type="GO" id="GO:0016787">
    <property type="term" value="F:hydrolase activity"/>
    <property type="evidence" value="ECO:0007669"/>
    <property type="project" value="UniProtKB-KW"/>
</dbReference>
<dbReference type="RefSeq" id="WP_135566597.1">
    <property type="nucleotide sequence ID" value="NZ_CP103060.1"/>
</dbReference>
<accession>A0A8H1LQK6</accession>
<dbReference type="AlphaFoldDB" id="A0A8H1LQK6"/>
<proteinExistence type="predicted"/>
<dbReference type="Gene3D" id="3.40.50.1820">
    <property type="entry name" value="alpha/beta hydrolase"/>
    <property type="match status" value="1"/>
</dbReference>
<dbReference type="InterPro" id="IPR010520">
    <property type="entry name" value="FrsA-like"/>
</dbReference>
<protein>
    <submittedName>
        <fullName evidence="1">Alpha/beta hydrolase</fullName>
    </submittedName>
</protein>
<dbReference type="Proteomes" id="UP000298111">
    <property type="component" value="Unassembled WGS sequence"/>
</dbReference>
<dbReference type="SUPFAM" id="SSF53474">
    <property type="entry name" value="alpha/beta-Hydrolases"/>
    <property type="match status" value="1"/>
</dbReference>
<organism evidence="1 2">
    <name type="scientific">Streptomyces albus</name>
    <dbReference type="NCBI Taxonomy" id="1888"/>
    <lineage>
        <taxon>Bacteria</taxon>
        <taxon>Bacillati</taxon>
        <taxon>Actinomycetota</taxon>
        <taxon>Actinomycetes</taxon>
        <taxon>Kitasatosporales</taxon>
        <taxon>Streptomycetaceae</taxon>
        <taxon>Streptomyces</taxon>
    </lineage>
</organism>
<keyword evidence="1" id="KW-0378">Hydrolase</keyword>
<dbReference type="InterPro" id="IPR029058">
    <property type="entry name" value="AB_hydrolase_fold"/>
</dbReference>
<dbReference type="GeneID" id="75184321"/>
<comment type="caution">
    <text evidence="1">The sequence shown here is derived from an EMBL/GenBank/DDBJ whole genome shotgun (WGS) entry which is preliminary data.</text>
</comment>
<evidence type="ECO:0000313" key="1">
    <source>
        <dbReference type="EMBL" id="TGG89658.1"/>
    </source>
</evidence>
<sequence length="376" mass="39988">MTSTAQPAVARRPPSLAELRELAPLHARAQGIPAARCRALLARIGTAHGDGPDSWPAVWSRAGDQLAARGRHLAAARHYALARFPYVDGPARERAQRLAVRSFDRWRTTRPGIERVEVAHRDGRFAAWAAGLSTRRPRPLILVCGGIVSVKEQWAPLLARAEALGTAVAVTELPGVGENTLPYDAAAPAMVTALLDALAGRADVRRTSAVALSFGGHLALRAALGDPRIAGVATVGAPVRHFFTDSLGRPGLPATTLRTLARLTGHPEDGLAVALGNWALDDAELAALERLPVTYVAALRDRIVPLSDAAVLLRDARAPRQVLFADDEHGTPARLARVRPLLLAAALETLEVHPARRTLLRTAAGLGGARKGRVRI</sequence>
<name>A0A8H1LQK6_9ACTN</name>
<reference evidence="1 2" key="1">
    <citation type="submission" date="2018-10" db="EMBL/GenBank/DDBJ databases">
        <title>Isolation of pseudouridimycin from Streptomyces albus DSM 40763.</title>
        <authorList>
            <person name="Rosenqvist P."/>
            <person name="Metsae-Ketelae M."/>
            <person name="Virta P."/>
        </authorList>
    </citation>
    <scope>NUCLEOTIDE SEQUENCE [LARGE SCALE GENOMIC DNA]</scope>
    <source>
        <strain evidence="1 2">DSM 40763</strain>
    </source>
</reference>
<gene>
    <name evidence="1" type="ORF">D8771_01850</name>
</gene>